<dbReference type="RefSeq" id="WP_068585461.1">
    <property type="nucleotide sequence ID" value="NZ_FTNK01000004.1"/>
</dbReference>
<evidence type="ECO:0000313" key="5">
    <source>
        <dbReference type="Proteomes" id="UP000186666"/>
    </source>
</evidence>
<feature type="repeat" description="ANK" evidence="3">
    <location>
        <begin position="47"/>
        <end position="79"/>
    </location>
</feature>
<dbReference type="SMART" id="SM00248">
    <property type="entry name" value="ANK"/>
    <property type="match status" value="5"/>
</dbReference>
<dbReference type="PANTHER" id="PTHR24180:SF45">
    <property type="entry name" value="POLY [ADP-RIBOSE] POLYMERASE TANKYRASE"/>
    <property type="match status" value="1"/>
</dbReference>
<dbReference type="Gene3D" id="1.25.40.20">
    <property type="entry name" value="Ankyrin repeat-containing domain"/>
    <property type="match status" value="2"/>
</dbReference>
<reference evidence="4 5" key="1">
    <citation type="submission" date="2017-01" db="EMBL/GenBank/DDBJ databases">
        <authorList>
            <person name="Varghese N."/>
            <person name="Submissions S."/>
        </authorList>
    </citation>
    <scope>NUCLEOTIDE SEQUENCE [LARGE SCALE GENOMIC DNA]</scope>
    <source>
        <strain evidence="4 5">ATCC 23464</strain>
    </source>
</reference>
<dbReference type="InterPro" id="IPR002110">
    <property type="entry name" value="Ankyrin_rpt"/>
</dbReference>
<evidence type="ECO:0000256" key="2">
    <source>
        <dbReference type="ARBA" id="ARBA00023043"/>
    </source>
</evidence>
<dbReference type="InterPro" id="IPR036770">
    <property type="entry name" value="Ankyrin_rpt-contain_sf"/>
</dbReference>
<keyword evidence="1" id="KW-0677">Repeat</keyword>
<name>A0ABY1JV18_9BACL</name>
<protein>
    <submittedName>
        <fullName evidence="4">Ankyrin repeat-containing protein</fullName>
    </submittedName>
</protein>
<feature type="repeat" description="ANK" evidence="3">
    <location>
        <begin position="193"/>
        <end position="225"/>
    </location>
</feature>
<dbReference type="Pfam" id="PF00023">
    <property type="entry name" value="Ank"/>
    <property type="match status" value="1"/>
</dbReference>
<gene>
    <name evidence="4" type="ORF">SAMN05421578_104219</name>
</gene>
<evidence type="ECO:0000256" key="3">
    <source>
        <dbReference type="PROSITE-ProRule" id="PRU00023"/>
    </source>
</evidence>
<dbReference type="EMBL" id="FTNK01000004">
    <property type="protein sequence ID" value="SIQ82304.1"/>
    <property type="molecule type" value="Genomic_DNA"/>
</dbReference>
<dbReference type="Proteomes" id="UP000186666">
    <property type="component" value="Unassembled WGS sequence"/>
</dbReference>
<accession>A0ABY1JV18</accession>
<organism evidence="4 5">
    <name type="scientific">Paenibacillus macquariensis</name>
    <dbReference type="NCBI Taxonomy" id="948756"/>
    <lineage>
        <taxon>Bacteria</taxon>
        <taxon>Bacillati</taxon>
        <taxon>Bacillota</taxon>
        <taxon>Bacilli</taxon>
        <taxon>Bacillales</taxon>
        <taxon>Paenibacillaceae</taxon>
        <taxon>Paenibacillus</taxon>
    </lineage>
</organism>
<dbReference type="SUPFAM" id="SSF48403">
    <property type="entry name" value="Ankyrin repeat"/>
    <property type="match status" value="1"/>
</dbReference>
<comment type="caution">
    <text evidence="4">The sequence shown here is derived from an EMBL/GenBank/DDBJ whole genome shotgun (WGS) entry which is preliminary data.</text>
</comment>
<proteinExistence type="predicted"/>
<dbReference type="PROSITE" id="PS50297">
    <property type="entry name" value="ANK_REP_REGION"/>
    <property type="match status" value="2"/>
</dbReference>
<keyword evidence="2 3" id="KW-0040">ANK repeat</keyword>
<dbReference type="InterPro" id="IPR051637">
    <property type="entry name" value="Ank_repeat_dom-contain_49"/>
</dbReference>
<dbReference type="Pfam" id="PF12796">
    <property type="entry name" value="Ank_2"/>
    <property type="match status" value="1"/>
</dbReference>
<evidence type="ECO:0000256" key="1">
    <source>
        <dbReference type="ARBA" id="ARBA00022737"/>
    </source>
</evidence>
<keyword evidence="5" id="KW-1185">Reference proteome</keyword>
<dbReference type="PROSITE" id="PS50088">
    <property type="entry name" value="ANK_REPEAT"/>
    <property type="match status" value="2"/>
</dbReference>
<sequence length="373" mass="42856">MIKIKDIGDFKKVPQIVTDIIDGNLSALEEYFKKNNIDKEIKIGSSIDLTPLDVALIMESLESVKWLAEHGANLNIKDNPSFLIAVRYCNEKTIRFLVANGAKTDLLNNVKSDAFKQALIGKKFEHLELIHELGHKVEKYGGEAFRSAVWGHQSLQSGVVPSDPKTRSYKVLDFFISHGVDINYNKPDQVFPYKPTPLCVAARYMDMHMVRYLVEHGADVTIAEKDGMRPYSIAVEKDDLEMAEYFKALEPVEFHSIQNKMDELKPYKLPQSLFDFLQGEQLHIELQDCDFGFIDFFSLIETVPMKFERQKLLRISKITGDYDHISLVWNPKSKKIAYYDMEHQELGNMCSFEDFIKEPAVHMEKILNGDYGE</sequence>
<dbReference type="PANTHER" id="PTHR24180">
    <property type="entry name" value="CYCLIN-DEPENDENT KINASE INHIBITOR 2C-RELATED"/>
    <property type="match status" value="1"/>
</dbReference>
<evidence type="ECO:0000313" key="4">
    <source>
        <dbReference type="EMBL" id="SIQ82304.1"/>
    </source>
</evidence>